<keyword evidence="1" id="KW-0472">Membrane</keyword>
<dbReference type="Pfam" id="PF16344">
    <property type="entry name" value="FecR_C"/>
    <property type="match status" value="1"/>
</dbReference>
<evidence type="ECO:0000256" key="1">
    <source>
        <dbReference type="SAM" id="Phobius"/>
    </source>
</evidence>
<organism evidence="4 5">
    <name type="scientific">Aestuariibaculum marinum</name>
    <dbReference type="NCBI Taxonomy" id="2683592"/>
    <lineage>
        <taxon>Bacteria</taxon>
        <taxon>Pseudomonadati</taxon>
        <taxon>Bacteroidota</taxon>
        <taxon>Flavobacteriia</taxon>
        <taxon>Flavobacteriales</taxon>
        <taxon>Flavobacteriaceae</taxon>
    </lineage>
</organism>
<protein>
    <submittedName>
        <fullName evidence="4">FecR family protein</fullName>
    </submittedName>
</protein>
<feature type="transmembrane region" description="Helical" evidence="1">
    <location>
        <begin position="76"/>
        <end position="94"/>
    </location>
</feature>
<evidence type="ECO:0000313" key="5">
    <source>
        <dbReference type="Proteomes" id="UP000621516"/>
    </source>
</evidence>
<dbReference type="PIRSF" id="PIRSF018266">
    <property type="entry name" value="FecR"/>
    <property type="match status" value="1"/>
</dbReference>
<sequence length="378" mass="43328">MKNLIVKYLTDTISKEELEILLDWLEKDKNKKKFEKFVRENYNINMLCNDIDEVGSLERVKQVISDQNKVFKIKRWYYVAAAVLVGVMMSGYLFKNVLFDNELDESPIISSSNIKIGSDRAILTLETGETIQLEEGVAFNAKNASSDGKQIAYNKNASEELVYNILTIPRGGQFFIKLSDGTQVWLNSDSKLRYPVKFIEGKSREVELLYGEAYFDVTPSSENKGARFKVINRSQEVEVLGTEFNIKAYNDESNIYTTLVEGKVEVSSGLQKQNLLPNQQANLNVERKTIEVQQVLTYNEVSWKDGVFSFEGKSLKEITKVMSRWYDVDFVFENQLAEGKRFNGALKKNVKIDEILEIIRGFGIIENYEVINKTIVLK</sequence>
<dbReference type="RefSeq" id="WP_188224675.1">
    <property type="nucleotide sequence ID" value="NZ_JACVXD010000014.1"/>
</dbReference>
<dbReference type="Pfam" id="PF04773">
    <property type="entry name" value="FecR"/>
    <property type="match status" value="1"/>
</dbReference>
<evidence type="ECO:0000259" key="3">
    <source>
        <dbReference type="Pfam" id="PF16344"/>
    </source>
</evidence>
<dbReference type="Gene3D" id="3.55.50.30">
    <property type="match status" value="1"/>
</dbReference>
<dbReference type="EMBL" id="JACVXD010000014">
    <property type="protein sequence ID" value="MBD0825383.1"/>
    <property type="molecule type" value="Genomic_DNA"/>
</dbReference>
<gene>
    <name evidence="4" type="ORF">ICJ85_15295</name>
</gene>
<dbReference type="InterPro" id="IPR006860">
    <property type="entry name" value="FecR"/>
</dbReference>
<keyword evidence="1" id="KW-0812">Transmembrane</keyword>
<dbReference type="InterPro" id="IPR032508">
    <property type="entry name" value="FecR_C"/>
</dbReference>
<dbReference type="InterPro" id="IPR012373">
    <property type="entry name" value="Ferrdict_sens_TM"/>
</dbReference>
<dbReference type="Gene3D" id="2.60.120.1440">
    <property type="match status" value="1"/>
</dbReference>
<keyword evidence="5" id="KW-1185">Reference proteome</keyword>
<evidence type="ECO:0000259" key="2">
    <source>
        <dbReference type="Pfam" id="PF04773"/>
    </source>
</evidence>
<keyword evidence="1" id="KW-1133">Transmembrane helix</keyword>
<dbReference type="GO" id="GO:0016989">
    <property type="term" value="F:sigma factor antagonist activity"/>
    <property type="evidence" value="ECO:0007669"/>
    <property type="project" value="TreeGrafter"/>
</dbReference>
<dbReference type="AlphaFoldDB" id="A0A8J6PZG4"/>
<reference evidence="4 5" key="1">
    <citation type="journal article" date="2018" name="J. Microbiol.">
        <title>Aestuariibaculum marinum sp. nov., a marine bacterium isolated from seawater in South Korea.</title>
        <authorList>
            <person name="Choi J."/>
            <person name="Lee D."/>
            <person name="Jang J.H."/>
            <person name="Cha S."/>
            <person name="Seo T."/>
        </authorList>
    </citation>
    <scope>NUCLEOTIDE SEQUENCE [LARGE SCALE GENOMIC DNA]</scope>
    <source>
        <strain evidence="4 5">IP7</strain>
    </source>
</reference>
<dbReference type="PANTHER" id="PTHR30273:SF2">
    <property type="entry name" value="PROTEIN FECR"/>
    <property type="match status" value="1"/>
</dbReference>
<evidence type="ECO:0000313" key="4">
    <source>
        <dbReference type="EMBL" id="MBD0825383.1"/>
    </source>
</evidence>
<dbReference type="PANTHER" id="PTHR30273">
    <property type="entry name" value="PERIPLASMIC SIGNAL SENSOR AND SIGMA FACTOR ACTIVATOR FECR-RELATED"/>
    <property type="match status" value="1"/>
</dbReference>
<comment type="caution">
    <text evidence="4">The sequence shown here is derived from an EMBL/GenBank/DDBJ whole genome shotgun (WGS) entry which is preliminary data.</text>
</comment>
<dbReference type="Proteomes" id="UP000621516">
    <property type="component" value="Unassembled WGS sequence"/>
</dbReference>
<proteinExistence type="predicted"/>
<accession>A0A8J6PZG4</accession>
<feature type="domain" description="Protein FecR C-terminal" evidence="3">
    <location>
        <begin position="308"/>
        <end position="376"/>
    </location>
</feature>
<feature type="domain" description="FecR protein" evidence="2">
    <location>
        <begin position="170"/>
        <end position="265"/>
    </location>
</feature>
<name>A0A8J6PZG4_9FLAO</name>